<organism evidence="1 2">
    <name type="scientific">Poriferisphaera corsica</name>
    <dbReference type="NCBI Taxonomy" id="2528020"/>
    <lineage>
        <taxon>Bacteria</taxon>
        <taxon>Pseudomonadati</taxon>
        <taxon>Planctomycetota</taxon>
        <taxon>Phycisphaerae</taxon>
        <taxon>Phycisphaerales</taxon>
        <taxon>Phycisphaeraceae</taxon>
        <taxon>Poriferisphaera</taxon>
    </lineage>
</organism>
<name>A0A517YQZ5_9BACT</name>
<reference evidence="1 2" key="1">
    <citation type="submission" date="2019-02" db="EMBL/GenBank/DDBJ databases">
        <title>Deep-cultivation of Planctomycetes and their phenomic and genomic characterization uncovers novel biology.</title>
        <authorList>
            <person name="Wiegand S."/>
            <person name="Jogler M."/>
            <person name="Boedeker C."/>
            <person name="Pinto D."/>
            <person name="Vollmers J."/>
            <person name="Rivas-Marin E."/>
            <person name="Kohn T."/>
            <person name="Peeters S.H."/>
            <person name="Heuer A."/>
            <person name="Rast P."/>
            <person name="Oberbeckmann S."/>
            <person name="Bunk B."/>
            <person name="Jeske O."/>
            <person name="Meyerdierks A."/>
            <person name="Storesund J.E."/>
            <person name="Kallscheuer N."/>
            <person name="Luecker S."/>
            <person name="Lage O.M."/>
            <person name="Pohl T."/>
            <person name="Merkel B.J."/>
            <person name="Hornburger P."/>
            <person name="Mueller R.-W."/>
            <person name="Bruemmer F."/>
            <person name="Labrenz M."/>
            <person name="Spormann A.M."/>
            <person name="Op den Camp H."/>
            <person name="Overmann J."/>
            <person name="Amann R."/>
            <person name="Jetten M.S.M."/>
            <person name="Mascher T."/>
            <person name="Medema M.H."/>
            <person name="Devos D.P."/>
            <person name="Kaster A.-K."/>
            <person name="Ovreas L."/>
            <person name="Rohde M."/>
            <person name="Galperin M.Y."/>
            <person name="Jogler C."/>
        </authorList>
    </citation>
    <scope>NUCLEOTIDE SEQUENCE [LARGE SCALE GENOMIC DNA]</scope>
    <source>
        <strain evidence="1 2">KS4</strain>
    </source>
</reference>
<keyword evidence="2" id="KW-1185">Reference proteome</keyword>
<protein>
    <submittedName>
        <fullName evidence="1">Uncharacterized protein</fullName>
    </submittedName>
</protein>
<evidence type="ECO:0000313" key="2">
    <source>
        <dbReference type="Proteomes" id="UP000317369"/>
    </source>
</evidence>
<gene>
    <name evidence="1" type="ORF">KS4_06710</name>
</gene>
<evidence type="ECO:0000313" key="1">
    <source>
        <dbReference type="EMBL" id="QDU32637.1"/>
    </source>
</evidence>
<dbReference type="Proteomes" id="UP000317369">
    <property type="component" value="Chromosome"/>
</dbReference>
<dbReference type="AlphaFoldDB" id="A0A517YQZ5"/>
<dbReference type="EMBL" id="CP036425">
    <property type="protein sequence ID" value="QDU32637.1"/>
    <property type="molecule type" value="Genomic_DNA"/>
</dbReference>
<dbReference type="KEGG" id="pcor:KS4_06710"/>
<accession>A0A517YQZ5</accession>
<proteinExistence type="predicted"/>
<sequence>MQWFVTIRSGFILYTELTNGNGDVKGKEGTAWRKNVCGGGWDNTPPPAVAGLNKVIFERWRDQKEDKRGDFFFWGGGSGGGWGCGEMEDKVVDGGKVFDGGIGGVRGGGLIRDDVGAFNSGCGEIEFGERFGCEDVVEEVAELLVFELLFKSGGVIGCEDIETIDGAVESHECGAELRDVQ</sequence>